<gene>
    <name evidence="4" type="ORF">BECKSD772D_GA0070982_100247</name>
    <name evidence="3" type="ORF">BECKSD772E_GA0070983_100246</name>
    <name evidence="2" type="ORF">BECKSD772F_GA0070984_100248</name>
</gene>
<dbReference type="Pfam" id="PF19268">
    <property type="entry name" value="CIS_TMP"/>
    <property type="match status" value="1"/>
</dbReference>
<organism evidence="4">
    <name type="scientific">Candidatus Kentrum sp. SD</name>
    <dbReference type="NCBI Taxonomy" id="2126332"/>
    <lineage>
        <taxon>Bacteria</taxon>
        <taxon>Pseudomonadati</taxon>
        <taxon>Pseudomonadota</taxon>
        <taxon>Gammaproteobacteria</taxon>
        <taxon>Candidatus Kentrum</taxon>
    </lineage>
</organism>
<dbReference type="InterPro" id="IPR045538">
    <property type="entry name" value="CIS_TMP"/>
</dbReference>
<evidence type="ECO:0000313" key="4">
    <source>
        <dbReference type="EMBL" id="VFK77833.1"/>
    </source>
</evidence>
<feature type="compositionally biased region" description="Basic and acidic residues" evidence="1">
    <location>
        <begin position="95"/>
        <end position="116"/>
    </location>
</feature>
<accession>A0A451BHR6</accession>
<evidence type="ECO:0000313" key="3">
    <source>
        <dbReference type="EMBL" id="VFK39216.1"/>
    </source>
</evidence>
<dbReference type="EMBL" id="CAADFR010000002">
    <property type="protein sequence ID" value="VFK36515.1"/>
    <property type="molecule type" value="Genomic_DNA"/>
</dbReference>
<dbReference type="AlphaFoldDB" id="A0A451BHR6"/>
<name>A0A451BHR6_9GAMM</name>
<evidence type="ECO:0000256" key="1">
    <source>
        <dbReference type="SAM" id="MobiDB-lite"/>
    </source>
</evidence>
<proteinExistence type="predicted"/>
<feature type="compositionally biased region" description="Basic and acidic residues" evidence="1">
    <location>
        <begin position="303"/>
        <end position="332"/>
    </location>
</feature>
<sequence length="515" mass="58252">MTSQRHIIKRQVLELRATGEQEGRQLSNEFAHLYRRRILPLIDRCCARLGDPDRTHRIESLEMDLGLVDPAHFEADVMDRINARLPPLLASHIGQSERQEDRRQPSDGRSPMRGEGESADPSHPGRDRTETDAGLELLDLFARAGSLPWWADASRSERLDETLESLLRQAPNRLRALVRRLAKSPRPLRRIVNHYADDRLSALFKLVAPALARALSDPLRTIPRRIGDPVGDPRRRNTLLPAQSPITIRNRVWSEALRLASVSGPHHRSPSAFLRDLLPRVAASAGIDRATLASAMARSAPANERELWEKAVPEPRRQGEKTEDPGIRKTSGEDLAGQGHETDPGYSDEEQCYVGNAGLAILWPFLSHFFHHLGLARERRFKDEAARQRAVGLLQYLVNEDTSSPPEYLLPVNKVLCGMAPDDLFAFDPPVLESEAEECRNLLQAVIAQAPILKDMSVSAFRNAFLLREGILTARDGAWLLRVERKTHDVVLDRFPWRLEWIALPWMETALRVEW</sequence>
<protein>
    <submittedName>
        <fullName evidence="4">Uncharacterized protein</fullName>
    </submittedName>
</protein>
<evidence type="ECO:0000313" key="2">
    <source>
        <dbReference type="EMBL" id="VFK36515.1"/>
    </source>
</evidence>
<feature type="region of interest" description="Disordered" evidence="1">
    <location>
        <begin position="90"/>
        <end position="130"/>
    </location>
</feature>
<dbReference type="EMBL" id="CAADHB010000002">
    <property type="protein sequence ID" value="VFK77833.1"/>
    <property type="molecule type" value="Genomic_DNA"/>
</dbReference>
<reference evidence="4" key="1">
    <citation type="submission" date="2019-02" db="EMBL/GenBank/DDBJ databases">
        <authorList>
            <person name="Gruber-Vodicka R. H."/>
            <person name="Seah K. B. B."/>
        </authorList>
    </citation>
    <scope>NUCLEOTIDE SEQUENCE</scope>
    <source>
        <strain evidence="4">BECK_S127</strain>
        <strain evidence="3">BECK_S1320</strain>
        <strain evidence="2">BECK_S1321</strain>
    </source>
</reference>
<dbReference type="EMBL" id="CAADFU010000002">
    <property type="protein sequence ID" value="VFK39216.1"/>
    <property type="molecule type" value="Genomic_DNA"/>
</dbReference>
<feature type="region of interest" description="Disordered" evidence="1">
    <location>
        <begin position="303"/>
        <end position="349"/>
    </location>
</feature>